<evidence type="ECO:0000313" key="2">
    <source>
        <dbReference type="Proteomes" id="UP000015480"/>
    </source>
</evidence>
<gene>
    <name evidence="1" type="ORF">JCM7686_2964</name>
</gene>
<dbReference type="AlphaFoldDB" id="S5Y2N2"/>
<keyword evidence="2" id="KW-1185">Reference proteome</keyword>
<dbReference type="STRING" id="1367847.JCM7686_2964"/>
<protein>
    <submittedName>
        <fullName evidence="1">Uncharacterized protein</fullName>
    </submittedName>
</protein>
<dbReference type="KEGG" id="pami:JCM7686_2964"/>
<organism evidence="1 2">
    <name type="scientific">Paracoccus aminophilus JCM 7686</name>
    <dbReference type="NCBI Taxonomy" id="1367847"/>
    <lineage>
        <taxon>Bacteria</taxon>
        <taxon>Pseudomonadati</taxon>
        <taxon>Pseudomonadota</taxon>
        <taxon>Alphaproteobacteria</taxon>
        <taxon>Rhodobacterales</taxon>
        <taxon>Paracoccaceae</taxon>
        <taxon>Paracoccus</taxon>
    </lineage>
</organism>
<name>S5Y2N2_PARAH</name>
<dbReference type="OrthoDB" id="8611321at2"/>
<dbReference type="RefSeq" id="WP_020951637.1">
    <property type="nucleotide sequence ID" value="NC_022041.1"/>
</dbReference>
<dbReference type="EMBL" id="CP006650">
    <property type="protein sequence ID" value="AGT10000.1"/>
    <property type="molecule type" value="Genomic_DNA"/>
</dbReference>
<evidence type="ECO:0000313" key="1">
    <source>
        <dbReference type="EMBL" id="AGT10000.1"/>
    </source>
</evidence>
<dbReference type="PATRIC" id="fig|1367847.3.peg.2980"/>
<dbReference type="HOGENOM" id="CLU_1757065_0_0_5"/>
<dbReference type="Proteomes" id="UP000015480">
    <property type="component" value="Chromosome"/>
</dbReference>
<proteinExistence type="predicted"/>
<accession>S5Y2N2</accession>
<sequence>MTPELAARFVLLRDRLLSAPLGPTFGEIATGNPSAHSGSTAYDAVLRVADGGMFGRIDLFPQAALAGHAYRLRGLEDAAEWVIIGQVLYVPIVMSRSGSSTALVGENDALEALGDLDDLLAACVEACRYAALAPELPPDDWQRFLETV</sequence>
<reference evidence="1 2" key="1">
    <citation type="journal article" date="2014" name="BMC Genomics">
        <title>Architecture and functions of a multipartite genome of the methylotrophic bacterium Paracoccus aminophilus JCM 7686, containing primary and secondary chromids.</title>
        <authorList>
            <person name="Dziewit L."/>
            <person name="Czarnecki J."/>
            <person name="Wibberg D."/>
            <person name="Radlinska M."/>
            <person name="Mrozek P."/>
            <person name="Szymczak M."/>
            <person name="Schluter A."/>
            <person name="Puhler A."/>
            <person name="Bartosik D."/>
        </authorList>
    </citation>
    <scope>NUCLEOTIDE SEQUENCE [LARGE SCALE GENOMIC DNA]</scope>
    <source>
        <strain evidence="1">JCM 7686</strain>
    </source>
</reference>